<evidence type="ECO:0000313" key="4">
    <source>
        <dbReference type="EMBL" id="GGD01376.1"/>
    </source>
</evidence>
<evidence type="ECO:0000259" key="3">
    <source>
        <dbReference type="PROSITE" id="PS50164"/>
    </source>
</evidence>
<dbReference type="PANTHER" id="PTHR34477:SF1">
    <property type="entry name" value="UPF0213 PROTEIN YHBQ"/>
    <property type="match status" value="1"/>
</dbReference>
<dbReference type="EMBL" id="BMGH01000001">
    <property type="protein sequence ID" value="GGD01376.1"/>
    <property type="molecule type" value="Genomic_DNA"/>
</dbReference>
<protein>
    <recommendedName>
        <fullName evidence="3">GIY-YIG domain-containing protein</fullName>
    </recommendedName>
</protein>
<gene>
    <name evidence="4" type="ORF">GCM10011342_07990</name>
</gene>
<keyword evidence="5" id="KW-1185">Reference proteome</keyword>
<proteinExistence type="inferred from homology"/>
<name>A0A8J2V167_9PROT</name>
<feature type="domain" description="GIY-YIG" evidence="3">
    <location>
        <begin position="4"/>
        <end position="82"/>
    </location>
</feature>
<dbReference type="InterPro" id="IPR000305">
    <property type="entry name" value="GIY-YIG_endonuc"/>
</dbReference>
<organism evidence="4 5">
    <name type="scientific">Aquisalinus flavus</name>
    <dbReference type="NCBI Taxonomy" id="1526572"/>
    <lineage>
        <taxon>Bacteria</taxon>
        <taxon>Pseudomonadati</taxon>
        <taxon>Pseudomonadota</taxon>
        <taxon>Alphaproteobacteria</taxon>
        <taxon>Parvularculales</taxon>
        <taxon>Parvularculaceae</taxon>
        <taxon>Aquisalinus</taxon>
    </lineage>
</organism>
<evidence type="ECO:0000256" key="1">
    <source>
        <dbReference type="ARBA" id="ARBA00007435"/>
    </source>
</evidence>
<comment type="caution">
    <text evidence="4">The sequence shown here is derived from an EMBL/GenBank/DDBJ whole genome shotgun (WGS) entry which is preliminary data.</text>
</comment>
<dbReference type="InterPro" id="IPR050190">
    <property type="entry name" value="UPF0213_domain"/>
</dbReference>
<dbReference type="SUPFAM" id="SSF82771">
    <property type="entry name" value="GIY-YIG endonuclease"/>
    <property type="match status" value="1"/>
</dbReference>
<reference evidence="4" key="2">
    <citation type="submission" date="2020-09" db="EMBL/GenBank/DDBJ databases">
        <authorList>
            <person name="Sun Q."/>
            <person name="Zhou Y."/>
        </authorList>
    </citation>
    <scope>NUCLEOTIDE SEQUENCE</scope>
    <source>
        <strain evidence="4">CGMCC 1.12921</strain>
    </source>
</reference>
<sequence length="137" mass="15855">MVQVVGFVYMVRCVDGKFYVGSHRGSDVMNRVHDHNNGLFPAAFTYRRRPVELVWSDYFYRYDEMVTTERKLKGWSRAKKEALISGDERMLKILSKRKQSRDAILRGLQSQPHPEVAAQQPTKDEAEIYGLTAKGDE</sequence>
<comment type="similarity">
    <text evidence="1">Belongs to the UPF0213 family.</text>
</comment>
<dbReference type="PANTHER" id="PTHR34477">
    <property type="entry name" value="UPF0213 PROTEIN YHBQ"/>
    <property type="match status" value="1"/>
</dbReference>
<dbReference type="PROSITE" id="PS50164">
    <property type="entry name" value="GIY_YIG"/>
    <property type="match status" value="1"/>
</dbReference>
<dbReference type="Proteomes" id="UP000613582">
    <property type="component" value="Unassembled WGS sequence"/>
</dbReference>
<dbReference type="InterPro" id="IPR035901">
    <property type="entry name" value="GIY-YIG_endonuc_sf"/>
</dbReference>
<dbReference type="AlphaFoldDB" id="A0A8J2V167"/>
<evidence type="ECO:0000313" key="5">
    <source>
        <dbReference type="Proteomes" id="UP000613582"/>
    </source>
</evidence>
<accession>A0A8J2V167</accession>
<dbReference type="RefSeq" id="WP_206711340.1">
    <property type="nucleotide sequence ID" value="NZ_BMGH01000001.1"/>
</dbReference>
<feature type="region of interest" description="Disordered" evidence="2">
    <location>
        <begin position="106"/>
        <end position="137"/>
    </location>
</feature>
<dbReference type="Gene3D" id="3.40.1440.10">
    <property type="entry name" value="GIY-YIG endonuclease"/>
    <property type="match status" value="1"/>
</dbReference>
<dbReference type="Pfam" id="PF01541">
    <property type="entry name" value="GIY-YIG"/>
    <property type="match status" value="1"/>
</dbReference>
<reference evidence="4" key="1">
    <citation type="journal article" date="2014" name="Int. J. Syst. Evol. Microbiol.">
        <title>Complete genome sequence of Corynebacterium casei LMG S-19264T (=DSM 44701T), isolated from a smear-ripened cheese.</title>
        <authorList>
            <consortium name="US DOE Joint Genome Institute (JGI-PGF)"/>
            <person name="Walter F."/>
            <person name="Albersmeier A."/>
            <person name="Kalinowski J."/>
            <person name="Ruckert C."/>
        </authorList>
    </citation>
    <scope>NUCLEOTIDE SEQUENCE</scope>
    <source>
        <strain evidence="4">CGMCC 1.12921</strain>
    </source>
</reference>
<evidence type="ECO:0000256" key="2">
    <source>
        <dbReference type="SAM" id="MobiDB-lite"/>
    </source>
</evidence>